<evidence type="ECO:0000313" key="2">
    <source>
        <dbReference type="Proteomes" id="UP001180724"/>
    </source>
</evidence>
<gene>
    <name evidence="1" type="ORF">RM812_40430</name>
</gene>
<proteinExistence type="predicted"/>
<accession>A0ABU3B1P2</accession>
<dbReference type="RefSeq" id="WP_311585737.1">
    <property type="nucleotide sequence ID" value="NZ_JAVRFH010000128.1"/>
</dbReference>
<dbReference type="EMBL" id="JAVRFH010000128">
    <property type="protein sequence ID" value="MDT0616361.1"/>
    <property type="molecule type" value="Genomic_DNA"/>
</dbReference>
<evidence type="ECO:0000313" key="1">
    <source>
        <dbReference type="EMBL" id="MDT0616361.1"/>
    </source>
</evidence>
<dbReference type="Proteomes" id="UP001180724">
    <property type="component" value="Unassembled WGS sequence"/>
</dbReference>
<comment type="caution">
    <text evidence="1">The sequence shown here is derived from an EMBL/GenBank/DDBJ whole genome shotgun (WGS) entry which is preliminary data.</text>
</comment>
<organism evidence="1 2">
    <name type="scientific">Streptomyces lancefieldiae</name>
    <dbReference type="NCBI Taxonomy" id="3075520"/>
    <lineage>
        <taxon>Bacteria</taxon>
        <taxon>Bacillati</taxon>
        <taxon>Actinomycetota</taxon>
        <taxon>Actinomycetes</taxon>
        <taxon>Kitasatosporales</taxon>
        <taxon>Streptomycetaceae</taxon>
        <taxon>Streptomyces</taxon>
    </lineage>
</organism>
<keyword evidence="2" id="KW-1185">Reference proteome</keyword>
<reference evidence="1" key="1">
    <citation type="submission" date="2024-05" db="EMBL/GenBank/DDBJ databases">
        <title>30 novel species of actinomycetes from the DSMZ collection.</title>
        <authorList>
            <person name="Nouioui I."/>
        </authorList>
    </citation>
    <scope>NUCLEOTIDE SEQUENCE</scope>
    <source>
        <strain evidence="1">DSM 40712</strain>
    </source>
</reference>
<sequence length="187" mass="19646">MSTAVVTSTFTHPDVVAAIDAGTKMAADESGRSLTSERFTWATAAALTYLDNTEAPWADVQARHLEITAAQAAAGRGAEVEDTSDLYEGMRYSRGQVSAAVNAGVDAAAETIREQCADDIDNLTVNAILTLLDHHDASFADVVAECYDGDGADDVSGWLADVPADSDADFEALQAARIDAYLRSVGL</sequence>
<protein>
    <submittedName>
        <fullName evidence="1">Uncharacterized protein</fullName>
    </submittedName>
</protein>
<name>A0ABU3B1P2_9ACTN</name>